<evidence type="ECO:0000313" key="2">
    <source>
        <dbReference type="Proteomes" id="UP001162131"/>
    </source>
</evidence>
<dbReference type="EMBL" id="CAJZBQ010000033">
    <property type="protein sequence ID" value="CAG9322945.1"/>
    <property type="molecule type" value="Genomic_DNA"/>
</dbReference>
<organism evidence="1 2">
    <name type="scientific">Blepharisma stoltei</name>
    <dbReference type="NCBI Taxonomy" id="1481888"/>
    <lineage>
        <taxon>Eukaryota</taxon>
        <taxon>Sar</taxon>
        <taxon>Alveolata</taxon>
        <taxon>Ciliophora</taxon>
        <taxon>Postciliodesmatophora</taxon>
        <taxon>Heterotrichea</taxon>
        <taxon>Heterotrichida</taxon>
        <taxon>Blepharismidae</taxon>
        <taxon>Blepharisma</taxon>
    </lineage>
</organism>
<proteinExistence type="predicted"/>
<reference evidence="1" key="1">
    <citation type="submission" date="2021-09" db="EMBL/GenBank/DDBJ databases">
        <authorList>
            <consortium name="AG Swart"/>
            <person name="Singh M."/>
            <person name="Singh A."/>
            <person name="Seah K."/>
            <person name="Emmerich C."/>
        </authorList>
    </citation>
    <scope>NUCLEOTIDE SEQUENCE</scope>
    <source>
        <strain evidence="1">ATCC30299</strain>
    </source>
</reference>
<protein>
    <submittedName>
        <fullName evidence="1">Uncharacterized protein</fullName>
    </submittedName>
</protein>
<accession>A0AAU9J6S4</accession>
<keyword evidence="2" id="KW-1185">Reference proteome</keyword>
<name>A0AAU9J6S4_9CILI</name>
<sequence>MKSGKELFIETRDKLIQARLILESSIETPTIKYLSEGEEKVYDLSTYIEDYFTLLHNVPTYVSDDSYVLKYVPNIKELITNLRESFKSPENSSAIDIEHNVEVQMLSKIFSEEWANKRLIKYIYYQAFTEWLKEIGFNYFKYLVPWLPNEDRVLHDARIIGIAIYEALNQEAQHEETPILGDDIIQEDMI</sequence>
<gene>
    <name evidence="1" type="ORF">BSTOLATCC_MIC32850</name>
</gene>
<dbReference type="Proteomes" id="UP001162131">
    <property type="component" value="Unassembled WGS sequence"/>
</dbReference>
<dbReference type="AlphaFoldDB" id="A0AAU9J6S4"/>
<evidence type="ECO:0000313" key="1">
    <source>
        <dbReference type="EMBL" id="CAG9322945.1"/>
    </source>
</evidence>
<comment type="caution">
    <text evidence="1">The sequence shown here is derived from an EMBL/GenBank/DDBJ whole genome shotgun (WGS) entry which is preliminary data.</text>
</comment>